<organism evidence="1 2">
    <name type="scientific">Lolium multiflorum</name>
    <name type="common">Italian ryegrass</name>
    <name type="synonym">Lolium perenne subsp. multiflorum</name>
    <dbReference type="NCBI Taxonomy" id="4521"/>
    <lineage>
        <taxon>Eukaryota</taxon>
        <taxon>Viridiplantae</taxon>
        <taxon>Streptophyta</taxon>
        <taxon>Embryophyta</taxon>
        <taxon>Tracheophyta</taxon>
        <taxon>Spermatophyta</taxon>
        <taxon>Magnoliopsida</taxon>
        <taxon>Liliopsida</taxon>
        <taxon>Poales</taxon>
        <taxon>Poaceae</taxon>
        <taxon>BOP clade</taxon>
        <taxon>Pooideae</taxon>
        <taxon>Poodae</taxon>
        <taxon>Poeae</taxon>
        <taxon>Poeae Chloroplast Group 2 (Poeae type)</taxon>
        <taxon>Loliodinae</taxon>
        <taxon>Loliinae</taxon>
        <taxon>Lolium</taxon>
    </lineage>
</organism>
<dbReference type="GO" id="GO:0005829">
    <property type="term" value="C:cytosol"/>
    <property type="evidence" value="ECO:0007669"/>
    <property type="project" value="TreeGrafter"/>
</dbReference>
<proteinExistence type="predicted"/>
<reference evidence="1" key="1">
    <citation type="submission" date="2023-07" db="EMBL/GenBank/DDBJ databases">
        <title>A chromosome-level genome assembly of Lolium multiflorum.</title>
        <authorList>
            <person name="Chen Y."/>
            <person name="Copetti D."/>
            <person name="Kolliker R."/>
            <person name="Studer B."/>
        </authorList>
    </citation>
    <scope>NUCLEOTIDE SEQUENCE</scope>
    <source>
        <strain evidence="1">02402/16</strain>
        <tissue evidence="1">Leaf</tissue>
    </source>
</reference>
<dbReference type="GO" id="GO:0009926">
    <property type="term" value="P:auxin polar transport"/>
    <property type="evidence" value="ECO:0007669"/>
    <property type="project" value="TreeGrafter"/>
</dbReference>
<dbReference type="PANTHER" id="PTHR21725:SF1">
    <property type="entry name" value="E3 UBIQUITIN-PROTEIN LIGASE UBR4"/>
    <property type="match status" value="1"/>
</dbReference>
<protein>
    <submittedName>
        <fullName evidence="1">Uncharacterized protein</fullName>
    </submittedName>
</protein>
<dbReference type="GO" id="GO:0009506">
    <property type="term" value="C:plasmodesma"/>
    <property type="evidence" value="ECO:0007669"/>
    <property type="project" value="TreeGrafter"/>
</dbReference>
<dbReference type="InterPro" id="IPR045189">
    <property type="entry name" value="UBR4-like"/>
</dbReference>
<dbReference type="Proteomes" id="UP001231189">
    <property type="component" value="Unassembled WGS sequence"/>
</dbReference>
<keyword evidence="2" id="KW-1185">Reference proteome</keyword>
<accession>A0AAD8UWN3</accession>
<sequence length="1318" mass="146431">MAAEISALLDLLRPNVAPNVADPPRRLRAPAAQPGLQALAAALAAGPPPDPARAAAVLAAARAVVSAVLASSVEQVESMVVEIVERSLEFCLLYLEKSSYECDDFGLLNEVAFFMESVLLSGTASKAYSLEPGIINDIIEQWSSVPVEPERLSPQEKYFCYLKGFNCSNSGDDLQRFRWTLSPECLQQNYVIPENTELLHAASPSAMVSIARHFAVVHLHCIPRLLTLVQKLCQSPALEVLEDINFNMRLSFTQRILKLAHGLAVEFPCDVSDTMVLCSVARCADSLPVLFGLKFKFSNHDRVFSGDGVGIMLLQILEEFLQLIQTVFCNSDICCTVQVCILASLLDIFSTKTWSYEKSAVCLMPPLAYSPQIVQYVLKLLKSTKRWTSRVDRDIPGNVVLDYSCSPGIDGLSCRARSAVVPLLKKYTCEEYLQYIFPSEEQWLDDLVHLIFFLHEEGVKSMAALEKPQLTCTKQAVVSELESVASHEEEALFGNLFAEARSTGIADSVEQPTSLGSVSSSSQHGPIQLAADLICFMKTCIFSPEWCSATYMDACRKFHTNHLEQFMSILNCQACISDENGAENTPSYHMETNLLHINMACFELLQTFLVSEECPASLREDLVEKVLNAENGKYTYNHYTLALVARAIISGTNSAYNLGRKVFVQYFDYLLEKANDKSSSPLNFNDFCEALPCAFHLEILLVAFHSTSGSEKSDLTKIVLSSLEKMRHSPPRKTAPELTRWALVFSRLLLVLRHILLYPLTRPSWLFTRLRSRMRDIQVKEEQLRSMNDCLPSFAAVIVEGMLADTVKEYATTSSLLLQLLDVTPAHAEFYSDKSALGTLGLNVADLSVTISEILGCWRDMKPEVAEDLIVERYVFLICWSTFAGIGYHGSDALLRNDGLSNPDFANVDLFLSFALSASDDASPLVGAKLPAVAFGFLKSLHSEILLASNKLETWDFSRKGAWLSLILSLINTGIWRHQASEKTDVDSYGQSLLGKSFAKYVSENSGHCLSVLSSLLETYLLTFREAYLSLVDRGRHSKDHCHPSLLLKHSAFDKSKHHILLEKVGSNMEMLDRLCDLPARIDGVATKLGEVQKNCFPLKCLLHGFPSEYASSNSALLSCILVIHEIIRTFDGYIKIMQPGDRDQVDVDVISKLLSMVMAVRSDRIFRSIYGQCDAIFMSLIDHRDDLAGYTGLFTLKQLEGFLADVNSKESIDHETEDILVSTIVDLVEDIRAKSDVFKFFLGDAEGAPEGASSLFAPEHAEMSVFIDMLDRFQSEQVNLKILRLFTDILGAGLCPTLKVKLQNRFVGMEVSAFLPG</sequence>
<dbReference type="EMBL" id="JAUUTY010000934">
    <property type="protein sequence ID" value="KAK1569655.1"/>
    <property type="molecule type" value="Genomic_DNA"/>
</dbReference>
<dbReference type="PANTHER" id="PTHR21725">
    <property type="entry name" value="E3 UBIQUITIN-PROTEIN LIGASE UBR4"/>
    <property type="match status" value="1"/>
</dbReference>
<evidence type="ECO:0000313" key="2">
    <source>
        <dbReference type="Proteomes" id="UP001231189"/>
    </source>
</evidence>
<comment type="caution">
    <text evidence="1">The sequence shown here is derived from an EMBL/GenBank/DDBJ whole genome shotgun (WGS) entry which is preliminary data.</text>
</comment>
<gene>
    <name evidence="1" type="ORF">QYE76_008351</name>
</gene>
<name>A0AAD8UWN3_LOLMU</name>
<evidence type="ECO:0000313" key="1">
    <source>
        <dbReference type="EMBL" id="KAK1569655.1"/>
    </source>
</evidence>